<comment type="caution">
    <text evidence="3">The sequence shown here is derived from an EMBL/GenBank/DDBJ whole genome shotgun (WGS) entry which is preliminary data.</text>
</comment>
<organism evidence="3 4">
    <name type="scientific">Tectimicrobiota bacterium</name>
    <dbReference type="NCBI Taxonomy" id="2528274"/>
    <lineage>
        <taxon>Bacteria</taxon>
        <taxon>Pseudomonadati</taxon>
        <taxon>Nitrospinota/Tectimicrobiota group</taxon>
        <taxon>Candidatus Tectimicrobiota</taxon>
    </lineage>
</organism>
<evidence type="ECO:0000256" key="1">
    <source>
        <dbReference type="SAM" id="MobiDB-lite"/>
    </source>
</evidence>
<dbReference type="InterPro" id="IPR031489">
    <property type="entry name" value="Peptidase_M99"/>
</dbReference>
<dbReference type="Proteomes" id="UP000769766">
    <property type="component" value="Unassembled WGS sequence"/>
</dbReference>
<dbReference type="EMBL" id="JACPRF010000420">
    <property type="protein sequence ID" value="MBI2877947.1"/>
    <property type="molecule type" value="Genomic_DNA"/>
</dbReference>
<dbReference type="Gene3D" id="3.40.630.10">
    <property type="entry name" value="Zn peptidases"/>
    <property type="match status" value="1"/>
</dbReference>
<evidence type="ECO:0000313" key="3">
    <source>
        <dbReference type="EMBL" id="MBI2877947.1"/>
    </source>
</evidence>
<feature type="region of interest" description="Disordered" evidence="1">
    <location>
        <begin position="488"/>
        <end position="523"/>
    </location>
</feature>
<sequence length="523" mass="58776">MPRRWALFPIFSGILLVFLVGRGVQAATEHIVHFPDTEYELDIYRISGQEKGNTLLLIGGIHNEPGGYLSADLYADMALKRGQLIVVPRANFLSIHSDKRGPHGDMNRKFIKGATQNKSYDDQIVAILKELMAQSDLVLNLHDGSGFYRPQWESPLKNPLRWGQSIIADDESYPSPRSGKTLELGQLARKVVQEVNVQIANPDHRFHFNNTRTTASDSPHPEQRRSATFYSLTQFGIPAFGVETSKEIPSNELRVRYQTMIINAFMKEFEIIPEHPKIYLDPPQLKYLVISVNDTPPIVVPNQGRLSVSPGDRVYISHVEANYERGVIADISGLGNGNDIRKHFAITRPTSIQVKKDGYLCGKVEVQLRSAEEKVATDRPPTLRYFIVELNGARRAVAADEELEVVKGDRIRITDALLDQEGRDGLKVNFVGFTGPKRANEGEDRGYWIDTAVDLIPRYAVDKKANRYKVEAKFQGQPLAKMYVRLIEPPSHRPPSATTPPGNLLPSKDRKEKLPDRSSSLPK</sequence>
<dbReference type="SUPFAM" id="SSF53187">
    <property type="entry name" value="Zn-dependent exopeptidases"/>
    <property type="match status" value="1"/>
</dbReference>
<protein>
    <recommendedName>
        <fullName evidence="2">D,L-carboxypeptidase peptidase domain-containing protein</fullName>
    </recommendedName>
</protein>
<accession>A0A932FY22</accession>
<proteinExistence type="predicted"/>
<feature type="compositionally biased region" description="Basic and acidic residues" evidence="1">
    <location>
        <begin position="507"/>
        <end position="516"/>
    </location>
</feature>
<feature type="domain" description="D,L-carboxypeptidase peptidase" evidence="2">
    <location>
        <begin position="46"/>
        <end position="271"/>
    </location>
</feature>
<dbReference type="CDD" id="cd06243">
    <property type="entry name" value="M14_CP_Csd4-like"/>
    <property type="match status" value="1"/>
</dbReference>
<evidence type="ECO:0000313" key="4">
    <source>
        <dbReference type="Proteomes" id="UP000769766"/>
    </source>
</evidence>
<gene>
    <name evidence="3" type="ORF">HYY20_13810</name>
</gene>
<dbReference type="AlphaFoldDB" id="A0A932FY22"/>
<evidence type="ECO:0000259" key="2">
    <source>
        <dbReference type="Pfam" id="PF17033"/>
    </source>
</evidence>
<name>A0A932FY22_UNCTE</name>
<reference evidence="3" key="1">
    <citation type="submission" date="2020-07" db="EMBL/GenBank/DDBJ databases">
        <title>Huge and variable diversity of episymbiotic CPR bacteria and DPANN archaea in groundwater ecosystems.</title>
        <authorList>
            <person name="He C.Y."/>
            <person name="Keren R."/>
            <person name="Whittaker M."/>
            <person name="Farag I.F."/>
            <person name="Doudna J."/>
            <person name="Cate J.H.D."/>
            <person name="Banfield J.F."/>
        </authorList>
    </citation>
    <scope>NUCLEOTIDE SEQUENCE</scope>
    <source>
        <strain evidence="3">NC_groundwater_672_Ag_B-0.1um_62_36</strain>
    </source>
</reference>
<dbReference type="Pfam" id="PF17033">
    <property type="entry name" value="Peptidase_M99"/>
    <property type="match status" value="1"/>
</dbReference>